<feature type="domain" description="Archaeal Type IV pilin N-terminal" evidence="2">
    <location>
        <begin position="6"/>
        <end position="66"/>
    </location>
</feature>
<comment type="caution">
    <text evidence="3">The sequence shown here is derived from an EMBL/GenBank/DDBJ whole genome shotgun (WGS) entry which is preliminary data.</text>
</comment>
<evidence type="ECO:0000313" key="4">
    <source>
        <dbReference type="Proteomes" id="UP001523230"/>
    </source>
</evidence>
<feature type="transmembrane region" description="Helical" evidence="1">
    <location>
        <begin position="14"/>
        <end position="33"/>
    </location>
</feature>
<sequence>MADTDSGVSEVESVLLMVAVVVILAAITASMVFGMQMPEEPKPVVVTATRSGETITFTNHGGMNMDRAVEIRCWIGGTGPGDENFTLDTRAGAFETRIVPDAARVVVVGRFEDNESWILVDRTV</sequence>
<keyword evidence="1" id="KW-0472">Membrane</keyword>
<dbReference type="Pfam" id="PF07790">
    <property type="entry name" value="Pilin_N"/>
    <property type="match status" value="1"/>
</dbReference>
<dbReference type="EMBL" id="QFDM01000003">
    <property type="protein sequence ID" value="MCM2466559.1"/>
    <property type="molecule type" value="Genomic_DNA"/>
</dbReference>
<dbReference type="NCBIfam" id="TIGR02537">
    <property type="entry name" value="arch_flag_Nterm"/>
    <property type="match status" value="1"/>
</dbReference>
<evidence type="ECO:0000313" key="3">
    <source>
        <dbReference type="EMBL" id="MCM2466559.1"/>
    </source>
</evidence>
<keyword evidence="1" id="KW-1133">Transmembrane helix</keyword>
<proteinExistence type="predicted"/>
<dbReference type="InterPro" id="IPR013373">
    <property type="entry name" value="Flagellin/pilin_N_arc"/>
</dbReference>
<dbReference type="InterPro" id="IPR012859">
    <property type="entry name" value="Pilin_N_archaeal"/>
</dbReference>
<evidence type="ECO:0000259" key="2">
    <source>
        <dbReference type="Pfam" id="PF07790"/>
    </source>
</evidence>
<name>A0ABD4THQ1_9EURY</name>
<keyword evidence="4" id="KW-1185">Reference proteome</keyword>
<accession>A0ABD4THQ1</accession>
<dbReference type="AlphaFoldDB" id="A0ABD4THQ1"/>
<reference evidence="3 4" key="1">
    <citation type="submission" date="2018-05" db="EMBL/GenBank/DDBJ databases">
        <title>Isolation and characterization of genus Methanoculleus species and their viruses from deep sea marine sediment offshore southwestern Taiwan.</title>
        <authorList>
            <person name="Wei W.-H."/>
            <person name="Chen W.-C."/>
            <person name="Lai M.-C."/>
            <person name="Chen S.-C."/>
        </authorList>
    </citation>
    <scope>NUCLEOTIDE SEQUENCE [LARGE SCALE GENOMIC DNA]</scope>
    <source>
        <strain evidence="3 4">CWC-02</strain>
    </source>
</reference>
<dbReference type="Proteomes" id="UP001523230">
    <property type="component" value="Unassembled WGS sequence"/>
</dbReference>
<organism evidence="3 4">
    <name type="scientific">Methanoculleus oceani</name>
    <dbReference type="NCBI Taxonomy" id="2184756"/>
    <lineage>
        <taxon>Archaea</taxon>
        <taxon>Methanobacteriati</taxon>
        <taxon>Methanobacteriota</taxon>
        <taxon>Stenosarchaea group</taxon>
        <taxon>Methanomicrobia</taxon>
        <taxon>Methanomicrobiales</taxon>
        <taxon>Methanomicrobiaceae</taxon>
        <taxon>Methanoculleus</taxon>
    </lineage>
</organism>
<evidence type="ECO:0000256" key="1">
    <source>
        <dbReference type="SAM" id="Phobius"/>
    </source>
</evidence>
<protein>
    <recommendedName>
        <fullName evidence="2">Archaeal Type IV pilin N-terminal domain-containing protein</fullName>
    </recommendedName>
</protein>
<dbReference type="RefSeq" id="WP_250987835.1">
    <property type="nucleotide sequence ID" value="NZ_QFDM01000003.1"/>
</dbReference>
<keyword evidence="1" id="KW-0812">Transmembrane</keyword>
<gene>
    <name evidence="3" type="ORF">DIC75_09620</name>
</gene>